<accession>A0ABR8LWR0</accession>
<dbReference type="PRINTS" id="PR01438">
    <property type="entry name" value="UNVRSLSTRESS"/>
</dbReference>
<gene>
    <name evidence="3" type="ORF">IEG06_10135</name>
</gene>
<proteinExistence type="inferred from homology"/>
<reference evidence="3 4" key="1">
    <citation type="submission" date="2020-09" db="EMBL/GenBank/DDBJ databases">
        <title>Bacillus nautilus sp. nov., Chryseoglobus crepusculi sp. nov, and Psychrobacter noctis sp. nov., isolated from deep-sea sponges from the equatorial Atlantic.</title>
        <authorList>
            <person name="Stennett H.L."/>
            <person name="Williams S.E."/>
        </authorList>
    </citation>
    <scope>NUCLEOTIDE SEQUENCE [LARGE SCALE GENOMIC DNA]</scope>
    <source>
        <strain evidence="3 4">28M-24</strain>
    </source>
</reference>
<evidence type="ECO:0000259" key="2">
    <source>
        <dbReference type="Pfam" id="PF00582"/>
    </source>
</evidence>
<keyword evidence="4" id="KW-1185">Reference proteome</keyword>
<sequence>MKHILLPTDFSDNAWSALVYAVKLYKYEVCTFYILHANPLTPSSLSNLSDVYLKNTIQQCKRQLEEVKDQIESSDANANHSFKTVLKLIELQVAVKAHIAENPIDLIIMGTKGASSNKQLFFGSNTTRLVNTIKVCPTLIVPDQYDYKPIKQIVFSTDLNRFYTDQEIKTINDFTYDNNATLRVINIQVNDNLAPLQQYNLSILKKGLQGFKTHFHSVPNYNNKAEIINTFINDLDIDLLIMVNYKHSIMERLLNEPVIKKIGFNPTVPFLVIPDNQ</sequence>
<feature type="domain" description="UspA" evidence="2">
    <location>
        <begin position="1"/>
        <end position="142"/>
    </location>
</feature>
<dbReference type="RefSeq" id="WP_191099797.1">
    <property type="nucleotide sequence ID" value="NZ_JACXXF010000004.1"/>
</dbReference>
<name>A0ABR8LWR0_9FLAO</name>
<protein>
    <submittedName>
        <fullName evidence="3">Universal stress protein</fullName>
    </submittedName>
</protein>
<dbReference type="Pfam" id="PF00582">
    <property type="entry name" value="Usp"/>
    <property type="match status" value="1"/>
</dbReference>
<dbReference type="PANTHER" id="PTHR46268:SF6">
    <property type="entry name" value="UNIVERSAL STRESS PROTEIN UP12"/>
    <property type="match status" value="1"/>
</dbReference>
<dbReference type="SUPFAM" id="SSF52402">
    <property type="entry name" value="Adenine nucleotide alpha hydrolases-like"/>
    <property type="match status" value="2"/>
</dbReference>
<dbReference type="PANTHER" id="PTHR46268">
    <property type="entry name" value="STRESS RESPONSE PROTEIN NHAX"/>
    <property type="match status" value="1"/>
</dbReference>
<comment type="similarity">
    <text evidence="1">Belongs to the universal stress protein A family.</text>
</comment>
<dbReference type="InterPro" id="IPR006015">
    <property type="entry name" value="Universal_stress_UspA"/>
</dbReference>
<organism evidence="3 4">
    <name type="scientific">Olleya marilimosa</name>
    <dbReference type="NCBI Taxonomy" id="272164"/>
    <lineage>
        <taxon>Bacteria</taxon>
        <taxon>Pseudomonadati</taxon>
        <taxon>Bacteroidota</taxon>
        <taxon>Flavobacteriia</taxon>
        <taxon>Flavobacteriales</taxon>
        <taxon>Flavobacteriaceae</taxon>
    </lineage>
</organism>
<dbReference type="Proteomes" id="UP000627521">
    <property type="component" value="Unassembled WGS sequence"/>
</dbReference>
<evidence type="ECO:0000313" key="4">
    <source>
        <dbReference type="Proteomes" id="UP000627521"/>
    </source>
</evidence>
<evidence type="ECO:0000313" key="3">
    <source>
        <dbReference type="EMBL" id="MBD3863808.1"/>
    </source>
</evidence>
<dbReference type="CDD" id="cd00293">
    <property type="entry name" value="USP-like"/>
    <property type="match status" value="1"/>
</dbReference>
<dbReference type="EMBL" id="JACXXH010000005">
    <property type="protein sequence ID" value="MBD3863808.1"/>
    <property type="molecule type" value="Genomic_DNA"/>
</dbReference>
<comment type="caution">
    <text evidence="3">The sequence shown here is derived from an EMBL/GenBank/DDBJ whole genome shotgun (WGS) entry which is preliminary data.</text>
</comment>
<evidence type="ECO:0000256" key="1">
    <source>
        <dbReference type="ARBA" id="ARBA00008791"/>
    </source>
</evidence>
<dbReference type="Gene3D" id="3.40.50.12370">
    <property type="match status" value="1"/>
</dbReference>
<dbReference type="InterPro" id="IPR006016">
    <property type="entry name" value="UspA"/>
</dbReference>